<feature type="domain" description="Cathepsin propeptide inhibitor" evidence="1">
    <location>
        <begin position="9"/>
        <end position="66"/>
    </location>
</feature>
<keyword evidence="3" id="KW-1185">Reference proteome</keyword>
<dbReference type="OrthoDB" id="615630at2759"/>
<dbReference type="Gene3D" id="1.10.287.2250">
    <property type="match status" value="1"/>
</dbReference>
<dbReference type="InterPro" id="IPR013201">
    <property type="entry name" value="Prot_inhib_I29"/>
</dbReference>
<proteinExistence type="predicted"/>
<evidence type="ECO:0000313" key="2">
    <source>
        <dbReference type="EMBL" id="EPS57317.1"/>
    </source>
</evidence>
<feature type="non-terminal residue" evidence="2">
    <location>
        <position position="1"/>
    </location>
</feature>
<evidence type="ECO:0000313" key="3">
    <source>
        <dbReference type="Proteomes" id="UP000015453"/>
    </source>
</evidence>
<gene>
    <name evidence="2" type="ORF">M569_17502</name>
</gene>
<dbReference type="Proteomes" id="UP000015453">
    <property type="component" value="Unassembled WGS sequence"/>
</dbReference>
<dbReference type="Pfam" id="PF08246">
    <property type="entry name" value="Inhibitor_I29"/>
    <property type="match status" value="1"/>
</dbReference>
<dbReference type="EMBL" id="AUSU01010365">
    <property type="protein sequence ID" value="EPS57317.1"/>
    <property type="molecule type" value="Genomic_DNA"/>
</dbReference>
<organism evidence="2 3">
    <name type="scientific">Genlisea aurea</name>
    <dbReference type="NCBI Taxonomy" id="192259"/>
    <lineage>
        <taxon>Eukaryota</taxon>
        <taxon>Viridiplantae</taxon>
        <taxon>Streptophyta</taxon>
        <taxon>Embryophyta</taxon>
        <taxon>Tracheophyta</taxon>
        <taxon>Spermatophyta</taxon>
        <taxon>Magnoliopsida</taxon>
        <taxon>eudicotyledons</taxon>
        <taxon>Gunneridae</taxon>
        <taxon>Pentapetalae</taxon>
        <taxon>asterids</taxon>
        <taxon>lamiids</taxon>
        <taxon>Lamiales</taxon>
        <taxon>Lentibulariaceae</taxon>
        <taxon>Genlisea</taxon>
    </lineage>
</organism>
<name>S8DDA6_9LAMI</name>
<feature type="non-terminal residue" evidence="2">
    <location>
        <position position="79"/>
    </location>
</feature>
<accession>S8DDA6</accession>
<dbReference type="AlphaFoldDB" id="S8DDA6"/>
<sequence>SDEELKSMFESWIVQHERSYSTSDEKEKRFGVFKNNLKYIDEHNALTNQLYKLGLNRFADLTNEEYRTSFLGFRKDGLR</sequence>
<dbReference type="SUPFAM" id="SSF54001">
    <property type="entry name" value="Cysteine proteinases"/>
    <property type="match status" value="1"/>
</dbReference>
<protein>
    <submittedName>
        <fullName evidence="2">Cysteine proteinase</fullName>
    </submittedName>
</protein>
<comment type="caution">
    <text evidence="2">The sequence shown here is derived from an EMBL/GenBank/DDBJ whole genome shotgun (WGS) entry which is preliminary data.</text>
</comment>
<dbReference type="InterPro" id="IPR038765">
    <property type="entry name" value="Papain-like_cys_pep_sf"/>
</dbReference>
<reference evidence="2 3" key="1">
    <citation type="journal article" date="2013" name="BMC Genomics">
        <title>The miniature genome of a carnivorous plant Genlisea aurea contains a low number of genes and short non-coding sequences.</title>
        <authorList>
            <person name="Leushkin E.V."/>
            <person name="Sutormin R.A."/>
            <person name="Nabieva E.R."/>
            <person name="Penin A.A."/>
            <person name="Kondrashov A.S."/>
            <person name="Logacheva M.D."/>
        </authorList>
    </citation>
    <scope>NUCLEOTIDE SEQUENCE [LARGE SCALE GENOMIC DNA]</scope>
</reference>
<dbReference type="SMART" id="SM00848">
    <property type="entry name" value="Inhibitor_I29"/>
    <property type="match status" value="1"/>
</dbReference>
<evidence type="ECO:0000259" key="1">
    <source>
        <dbReference type="SMART" id="SM00848"/>
    </source>
</evidence>